<protein>
    <recommendedName>
        <fullName evidence="6">Protein-glutamate methylesterase/protein-glutamine glutaminase</fullName>
        <ecNumber evidence="6">3.1.1.61</ecNumber>
        <ecNumber evidence="6">3.5.1.44</ecNumber>
    </recommendedName>
</protein>
<comment type="catalytic activity">
    <reaction evidence="6">
        <text>L-glutaminyl-[protein] + H2O = L-glutamyl-[protein] + NH4(+)</text>
        <dbReference type="Rhea" id="RHEA:16441"/>
        <dbReference type="Rhea" id="RHEA-COMP:10207"/>
        <dbReference type="Rhea" id="RHEA-COMP:10208"/>
        <dbReference type="ChEBI" id="CHEBI:15377"/>
        <dbReference type="ChEBI" id="CHEBI:28938"/>
        <dbReference type="ChEBI" id="CHEBI:29973"/>
        <dbReference type="ChEBI" id="CHEBI:30011"/>
        <dbReference type="EC" id="3.5.1.44"/>
    </reaction>
</comment>
<dbReference type="Pfam" id="PF01339">
    <property type="entry name" value="CheB_methylest"/>
    <property type="match status" value="1"/>
</dbReference>
<dbReference type="NCBIfam" id="NF001965">
    <property type="entry name" value="PRK00742.1"/>
    <property type="match status" value="1"/>
</dbReference>
<dbReference type="SMART" id="SM00448">
    <property type="entry name" value="REC"/>
    <property type="match status" value="1"/>
</dbReference>
<reference evidence="12 13" key="1">
    <citation type="submission" date="2024-04" db="EMBL/GenBank/DDBJ databases">
        <title>Novel species of the genus Ideonella isolated from streams.</title>
        <authorList>
            <person name="Lu H."/>
        </authorList>
    </citation>
    <scope>NUCLEOTIDE SEQUENCE [LARGE SCALE GENOMIC DNA]</scope>
    <source>
        <strain evidence="12 13">LYT19W</strain>
    </source>
</reference>
<dbReference type="SUPFAM" id="SSF52738">
    <property type="entry name" value="Methylesterase CheB, C-terminal domain"/>
    <property type="match status" value="1"/>
</dbReference>
<feature type="modified residue" description="4-aspartylphosphate" evidence="6 8">
    <location>
        <position position="48"/>
    </location>
</feature>
<evidence type="ECO:0000256" key="2">
    <source>
        <dbReference type="ARBA" id="ARBA00022500"/>
    </source>
</evidence>
<gene>
    <name evidence="6 12" type="primary">cheB</name>
    <name evidence="12" type="ORF">AACH00_07055</name>
</gene>
<feature type="domain" description="CheB-type methylesterase" evidence="11">
    <location>
        <begin position="184"/>
        <end position="378"/>
    </location>
</feature>
<feature type="active site" evidence="6 7">
    <location>
        <position position="320"/>
    </location>
</feature>
<comment type="domain">
    <text evidence="6">Contains a C-terminal catalytic domain, and an N-terminal region which modulates catalytic activity.</text>
</comment>
<dbReference type="GO" id="GO:0008984">
    <property type="term" value="F:protein-glutamate methylesterase activity"/>
    <property type="evidence" value="ECO:0007669"/>
    <property type="project" value="UniProtKB-EC"/>
</dbReference>
<sequence>MVVDDSALMRRLVGGVLTEAGCEVHLARNGAEALVELERWEPDVVTLDINMPEMDGLTALSLMMQTRPTPVVMVSSLTAKGAMATLEAMAMGAVDFIEKPGGTMSVSLGDMGPVLVAKVKAAARAKVRRPVNRATPERRATQASTRTAPAAATRAARDTAPNAQPAAAPASAAQRLKAARATALLHCPGVVLVGVSTGGPRTLEDILPQLPANFPWPVVVAQHMPSYFTSAFAVRMNGLCALRVAEVDAVKPLMPGHIYIGRGGTDMILAERLGRVVVMPQAESPTHPWHPSVDVMVDSALDLLPPARIIGVQLTGMGYDGAAAMTRLHQRGGRTLAESEDTAVVFGMPAELIQRGGAGVVKPCHEVAAQLTAWMPALSWAKA</sequence>
<comment type="similarity">
    <text evidence="6">Belongs to the CheB family.</text>
</comment>
<comment type="subcellular location">
    <subcellularLocation>
        <location evidence="6">Cytoplasm</location>
    </subcellularLocation>
</comment>
<dbReference type="InterPro" id="IPR008248">
    <property type="entry name" value="CheB-like"/>
</dbReference>
<keyword evidence="1 6" id="KW-0963">Cytoplasm</keyword>
<keyword evidence="13" id="KW-1185">Reference proteome</keyword>
<evidence type="ECO:0000256" key="8">
    <source>
        <dbReference type="PROSITE-ProRule" id="PRU00169"/>
    </source>
</evidence>
<dbReference type="Proteomes" id="UP001379945">
    <property type="component" value="Unassembled WGS sequence"/>
</dbReference>
<dbReference type="EC" id="3.1.1.61" evidence="6"/>
<dbReference type="SUPFAM" id="SSF52172">
    <property type="entry name" value="CheY-like"/>
    <property type="match status" value="1"/>
</dbReference>
<dbReference type="CDD" id="cd16432">
    <property type="entry name" value="CheB_Rec"/>
    <property type="match status" value="1"/>
</dbReference>
<keyword evidence="4 6" id="KW-0378">Hydrolase</keyword>
<feature type="active site" evidence="6 7">
    <location>
        <position position="196"/>
    </location>
</feature>
<comment type="caution">
    <text evidence="12">The sequence shown here is derived from an EMBL/GenBank/DDBJ whole genome shotgun (WGS) entry which is preliminary data.</text>
</comment>
<name>A0ABU9C2L8_9BURK</name>
<dbReference type="PROSITE" id="PS50110">
    <property type="entry name" value="RESPONSE_REGULATORY"/>
    <property type="match status" value="1"/>
</dbReference>
<proteinExistence type="inferred from homology"/>
<dbReference type="GO" id="GO:0008168">
    <property type="term" value="F:methyltransferase activity"/>
    <property type="evidence" value="ECO:0007669"/>
    <property type="project" value="UniProtKB-KW"/>
</dbReference>
<feature type="active site" evidence="6 7">
    <location>
        <position position="223"/>
    </location>
</feature>
<dbReference type="Pfam" id="PF00072">
    <property type="entry name" value="Response_reg"/>
    <property type="match status" value="1"/>
</dbReference>
<comment type="catalytic activity">
    <reaction evidence="5 6">
        <text>[protein]-L-glutamate 5-O-methyl ester + H2O = L-glutamyl-[protein] + methanol + H(+)</text>
        <dbReference type="Rhea" id="RHEA:23236"/>
        <dbReference type="Rhea" id="RHEA-COMP:10208"/>
        <dbReference type="Rhea" id="RHEA-COMP:10311"/>
        <dbReference type="ChEBI" id="CHEBI:15377"/>
        <dbReference type="ChEBI" id="CHEBI:15378"/>
        <dbReference type="ChEBI" id="CHEBI:17790"/>
        <dbReference type="ChEBI" id="CHEBI:29973"/>
        <dbReference type="ChEBI" id="CHEBI:82795"/>
        <dbReference type="EC" id="3.1.1.61"/>
    </reaction>
</comment>
<evidence type="ECO:0000256" key="5">
    <source>
        <dbReference type="ARBA" id="ARBA00048267"/>
    </source>
</evidence>
<dbReference type="InterPro" id="IPR035909">
    <property type="entry name" value="CheB_C"/>
</dbReference>
<dbReference type="InterPro" id="IPR000673">
    <property type="entry name" value="Sig_transdc_resp-reg_Me-estase"/>
</dbReference>
<dbReference type="GO" id="GO:0032259">
    <property type="term" value="P:methylation"/>
    <property type="evidence" value="ECO:0007669"/>
    <property type="project" value="UniProtKB-KW"/>
</dbReference>
<dbReference type="InterPro" id="IPR001789">
    <property type="entry name" value="Sig_transdc_resp-reg_receiver"/>
</dbReference>
<dbReference type="EC" id="3.5.1.44" evidence="6"/>
<evidence type="ECO:0000259" key="10">
    <source>
        <dbReference type="PROSITE" id="PS50110"/>
    </source>
</evidence>
<dbReference type="RefSeq" id="WP_341398372.1">
    <property type="nucleotide sequence ID" value="NZ_JBBUTI010000004.1"/>
</dbReference>
<dbReference type="Gene3D" id="3.40.50.180">
    <property type="entry name" value="Methylesterase CheB, C-terminal domain"/>
    <property type="match status" value="1"/>
</dbReference>
<keyword evidence="12" id="KW-0808">Transferase</keyword>
<evidence type="ECO:0000256" key="3">
    <source>
        <dbReference type="ARBA" id="ARBA00022553"/>
    </source>
</evidence>
<feature type="region of interest" description="Disordered" evidence="9">
    <location>
        <begin position="127"/>
        <end position="151"/>
    </location>
</feature>
<dbReference type="PANTHER" id="PTHR42872:SF6">
    <property type="entry name" value="PROTEIN-GLUTAMATE METHYLESTERASE_PROTEIN-GLUTAMINE GLUTAMINASE"/>
    <property type="match status" value="1"/>
</dbReference>
<dbReference type="CDD" id="cd17541">
    <property type="entry name" value="REC_CheB-like"/>
    <property type="match status" value="1"/>
</dbReference>
<evidence type="ECO:0000259" key="11">
    <source>
        <dbReference type="PROSITE" id="PS50122"/>
    </source>
</evidence>
<keyword evidence="2 6" id="KW-0145">Chemotaxis</keyword>
<dbReference type="Gene3D" id="3.40.50.2300">
    <property type="match status" value="1"/>
</dbReference>
<feature type="domain" description="Response regulatory" evidence="10">
    <location>
        <begin position="1"/>
        <end position="114"/>
    </location>
</feature>
<evidence type="ECO:0000256" key="4">
    <source>
        <dbReference type="ARBA" id="ARBA00022801"/>
    </source>
</evidence>
<keyword evidence="12" id="KW-0489">Methyltransferase</keyword>
<evidence type="ECO:0000256" key="9">
    <source>
        <dbReference type="SAM" id="MobiDB-lite"/>
    </source>
</evidence>
<evidence type="ECO:0000313" key="13">
    <source>
        <dbReference type="Proteomes" id="UP001379945"/>
    </source>
</evidence>
<evidence type="ECO:0000256" key="7">
    <source>
        <dbReference type="PROSITE-ProRule" id="PRU00050"/>
    </source>
</evidence>
<accession>A0ABU9C2L8</accession>
<evidence type="ECO:0000313" key="12">
    <source>
        <dbReference type="EMBL" id="MEK8046094.1"/>
    </source>
</evidence>
<dbReference type="PIRSF" id="PIRSF000876">
    <property type="entry name" value="RR_chemtxs_CheB"/>
    <property type="match status" value="1"/>
</dbReference>
<dbReference type="PROSITE" id="PS50122">
    <property type="entry name" value="CHEB"/>
    <property type="match status" value="1"/>
</dbReference>
<keyword evidence="3 6" id="KW-0597">Phosphoprotein</keyword>
<dbReference type="HAMAP" id="MF_00099">
    <property type="entry name" value="CheB_chemtxs"/>
    <property type="match status" value="1"/>
</dbReference>
<dbReference type="PANTHER" id="PTHR42872">
    <property type="entry name" value="PROTEIN-GLUTAMATE METHYLESTERASE/PROTEIN-GLUTAMINE GLUTAMINASE"/>
    <property type="match status" value="1"/>
</dbReference>
<comment type="PTM">
    <text evidence="6">Phosphorylated by CheA. Phosphorylation of the N-terminal regulatory domain activates the methylesterase activity.</text>
</comment>
<comment type="function">
    <text evidence="6">Involved in chemotaxis. Part of a chemotaxis signal transduction system that modulates chemotaxis in response to various stimuli. Catalyzes the demethylation of specific methylglutamate residues introduced into the chemoreceptors (methyl-accepting chemotaxis proteins or MCP) by CheR. Also mediates the irreversible deamidation of specific glutamine residues to glutamic acid.</text>
</comment>
<evidence type="ECO:0000256" key="6">
    <source>
        <dbReference type="HAMAP-Rule" id="MF_00099"/>
    </source>
</evidence>
<dbReference type="EMBL" id="JBBUTI010000004">
    <property type="protein sequence ID" value="MEK8046094.1"/>
    <property type="molecule type" value="Genomic_DNA"/>
</dbReference>
<dbReference type="InterPro" id="IPR011006">
    <property type="entry name" value="CheY-like_superfamily"/>
</dbReference>
<evidence type="ECO:0000256" key="1">
    <source>
        <dbReference type="ARBA" id="ARBA00022490"/>
    </source>
</evidence>
<organism evidence="12 13">
    <name type="scientific">Ideonella margarita</name>
    <dbReference type="NCBI Taxonomy" id="2984191"/>
    <lineage>
        <taxon>Bacteria</taxon>
        <taxon>Pseudomonadati</taxon>
        <taxon>Pseudomonadota</taxon>
        <taxon>Betaproteobacteria</taxon>
        <taxon>Burkholderiales</taxon>
        <taxon>Sphaerotilaceae</taxon>
        <taxon>Ideonella</taxon>
    </lineage>
</organism>
<feature type="compositionally biased region" description="Low complexity" evidence="9">
    <location>
        <begin position="141"/>
        <end position="151"/>
    </location>
</feature>